<keyword evidence="20" id="KW-1185">Reference proteome</keyword>
<evidence type="ECO:0000256" key="12">
    <source>
        <dbReference type="ARBA" id="ARBA00023016"/>
    </source>
</evidence>
<evidence type="ECO:0000313" key="20">
    <source>
        <dbReference type="Proteomes" id="UP000585665"/>
    </source>
</evidence>
<dbReference type="Gene3D" id="2.30.42.10">
    <property type="match status" value="2"/>
</dbReference>
<evidence type="ECO:0000256" key="4">
    <source>
        <dbReference type="ARBA" id="ARBA00013035"/>
    </source>
</evidence>
<evidence type="ECO:0000256" key="6">
    <source>
        <dbReference type="ARBA" id="ARBA00022670"/>
    </source>
</evidence>
<dbReference type="InterPro" id="IPR036034">
    <property type="entry name" value="PDZ_sf"/>
</dbReference>
<keyword evidence="7 17" id="KW-0732">Signal</keyword>
<organism evidence="19 20">
    <name type="scientific">Ameyamaea chiangmaiensis</name>
    <dbReference type="NCBI Taxonomy" id="442969"/>
    <lineage>
        <taxon>Bacteria</taxon>
        <taxon>Pseudomonadati</taxon>
        <taxon>Pseudomonadota</taxon>
        <taxon>Alphaproteobacteria</taxon>
        <taxon>Acetobacterales</taxon>
        <taxon>Acetobacteraceae</taxon>
        <taxon>Ameyamaea</taxon>
    </lineage>
</organism>
<evidence type="ECO:0000256" key="1">
    <source>
        <dbReference type="ARBA" id="ARBA00001772"/>
    </source>
</evidence>
<evidence type="ECO:0000256" key="11">
    <source>
        <dbReference type="ARBA" id="ARBA00022825"/>
    </source>
</evidence>
<evidence type="ECO:0000256" key="14">
    <source>
        <dbReference type="PIRSR" id="PIRSR611782-1"/>
    </source>
</evidence>
<evidence type="ECO:0000256" key="10">
    <source>
        <dbReference type="ARBA" id="ARBA00022801"/>
    </source>
</evidence>
<feature type="signal peptide" evidence="17">
    <location>
        <begin position="1"/>
        <end position="23"/>
    </location>
</feature>
<dbReference type="PRINTS" id="PR00834">
    <property type="entry name" value="PROTEASES2C"/>
</dbReference>
<evidence type="ECO:0000256" key="8">
    <source>
        <dbReference type="ARBA" id="ARBA00022737"/>
    </source>
</evidence>
<dbReference type="GO" id="GO:0006508">
    <property type="term" value="P:proteolysis"/>
    <property type="evidence" value="ECO:0007669"/>
    <property type="project" value="UniProtKB-KW"/>
</dbReference>
<accession>A0A850PAW1</accession>
<dbReference type="EC" id="3.4.21.107" evidence="4"/>
<evidence type="ECO:0000256" key="3">
    <source>
        <dbReference type="ARBA" id="ARBA00010541"/>
    </source>
</evidence>
<dbReference type="EMBL" id="JABXXR010000166">
    <property type="protein sequence ID" value="NVN41685.1"/>
    <property type="molecule type" value="Genomic_DNA"/>
</dbReference>
<dbReference type="FunFam" id="2.40.10.120:FF:000007">
    <property type="entry name" value="Periplasmic serine endoprotease DegP-like"/>
    <property type="match status" value="1"/>
</dbReference>
<dbReference type="PROSITE" id="PS50106">
    <property type="entry name" value="PDZ"/>
    <property type="match status" value="2"/>
</dbReference>
<evidence type="ECO:0000313" key="19">
    <source>
        <dbReference type="EMBL" id="NVN41685.1"/>
    </source>
</evidence>
<evidence type="ECO:0000256" key="15">
    <source>
        <dbReference type="PIRSR" id="PIRSR611782-2"/>
    </source>
</evidence>
<dbReference type="CDD" id="cd10839">
    <property type="entry name" value="cpPDZ1_DegP-like"/>
    <property type="match status" value="1"/>
</dbReference>
<comment type="similarity">
    <text evidence="3">Belongs to the peptidase S1C family.</text>
</comment>
<dbReference type="Pfam" id="PF13365">
    <property type="entry name" value="Trypsin_2"/>
    <property type="match status" value="1"/>
</dbReference>
<gene>
    <name evidence="19" type="ORF">HUK82_14080</name>
</gene>
<name>A0A850PAW1_9PROT</name>
<keyword evidence="11" id="KW-0720">Serine protease</keyword>
<dbReference type="PANTHER" id="PTHR43343">
    <property type="entry name" value="PEPTIDASE S12"/>
    <property type="match status" value="1"/>
</dbReference>
<dbReference type="Gene3D" id="2.40.10.120">
    <property type="match status" value="1"/>
</dbReference>
<dbReference type="SUPFAM" id="SSF50494">
    <property type="entry name" value="Trypsin-like serine proteases"/>
    <property type="match status" value="1"/>
</dbReference>
<dbReference type="SUPFAM" id="SSF50156">
    <property type="entry name" value="PDZ domain-like"/>
    <property type="match status" value="2"/>
</dbReference>
<keyword evidence="12" id="KW-0346">Stress response</keyword>
<feature type="domain" description="PDZ" evidence="18">
    <location>
        <begin position="296"/>
        <end position="360"/>
    </location>
</feature>
<keyword evidence="8" id="KW-0677">Repeat</keyword>
<feature type="compositionally biased region" description="Low complexity" evidence="16">
    <location>
        <begin position="25"/>
        <end position="37"/>
    </location>
</feature>
<evidence type="ECO:0000259" key="18">
    <source>
        <dbReference type="PROSITE" id="PS50106"/>
    </source>
</evidence>
<comment type="subcellular location">
    <subcellularLocation>
        <location evidence="2">Periplasm</location>
    </subcellularLocation>
</comment>
<dbReference type="NCBIfam" id="TIGR02037">
    <property type="entry name" value="degP_htrA_DO"/>
    <property type="match status" value="1"/>
</dbReference>
<keyword evidence="10" id="KW-0378">Hydrolase</keyword>
<feature type="domain" description="PDZ" evidence="18">
    <location>
        <begin position="402"/>
        <end position="467"/>
    </location>
</feature>
<feature type="region of interest" description="Disordered" evidence="16">
    <location>
        <begin position="25"/>
        <end position="46"/>
    </location>
</feature>
<dbReference type="GO" id="GO:0004252">
    <property type="term" value="F:serine-type endopeptidase activity"/>
    <property type="evidence" value="ECO:0007669"/>
    <property type="project" value="InterPro"/>
</dbReference>
<dbReference type="SMART" id="SM00228">
    <property type="entry name" value="PDZ"/>
    <property type="match status" value="2"/>
</dbReference>
<dbReference type="InterPro" id="IPR051201">
    <property type="entry name" value="Chloro_Bact_Ser_Proteases"/>
</dbReference>
<evidence type="ECO:0000256" key="7">
    <source>
        <dbReference type="ARBA" id="ARBA00022729"/>
    </source>
</evidence>
<evidence type="ECO:0000256" key="5">
    <source>
        <dbReference type="ARBA" id="ARBA00013958"/>
    </source>
</evidence>
<dbReference type="GO" id="GO:0042597">
    <property type="term" value="C:periplasmic space"/>
    <property type="evidence" value="ECO:0007669"/>
    <property type="project" value="UniProtKB-SubCell"/>
</dbReference>
<comment type="caution">
    <text evidence="19">The sequence shown here is derived from an EMBL/GenBank/DDBJ whole genome shotgun (WGS) entry which is preliminary data.</text>
</comment>
<evidence type="ECO:0000256" key="16">
    <source>
        <dbReference type="SAM" id="MobiDB-lite"/>
    </source>
</evidence>
<feature type="active site" description="Charge relay system" evidence="14">
    <location>
        <position position="240"/>
    </location>
</feature>
<reference evidence="19 20" key="1">
    <citation type="submission" date="2020-06" db="EMBL/GenBank/DDBJ databases">
        <title>Description of novel acetic acid bacteria.</title>
        <authorList>
            <person name="Sombolestani A."/>
        </authorList>
    </citation>
    <scope>NUCLEOTIDE SEQUENCE [LARGE SCALE GENOMIC DNA]</scope>
    <source>
        <strain evidence="19 20">LMG 27010</strain>
    </source>
</reference>
<proteinExistence type="inferred from homology"/>
<feature type="chain" id="PRO_5038602970" description="Probable periplasmic serine endoprotease DegP-like" evidence="17">
    <location>
        <begin position="24"/>
        <end position="509"/>
    </location>
</feature>
<protein>
    <recommendedName>
        <fullName evidence="5">Probable periplasmic serine endoprotease DegP-like</fullName>
        <ecNumber evidence="4">3.4.21.107</ecNumber>
    </recommendedName>
    <alternativeName>
        <fullName evidence="13">Protease Do</fullName>
    </alternativeName>
</protein>
<dbReference type="PANTHER" id="PTHR43343:SF3">
    <property type="entry name" value="PROTEASE DO-LIKE 8, CHLOROPLASTIC"/>
    <property type="match status" value="1"/>
</dbReference>
<keyword evidence="6 19" id="KW-0645">Protease</keyword>
<comment type="catalytic activity">
    <reaction evidence="1">
        <text>Acts on substrates that are at least partially unfolded. The cleavage site P1 residue is normally between a pair of hydrophobic residues, such as Val-|-Val.</text>
        <dbReference type="EC" id="3.4.21.107"/>
    </reaction>
</comment>
<dbReference type="InterPro" id="IPR009003">
    <property type="entry name" value="Peptidase_S1_PA"/>
</dbReference>
<feature type="binding site" evidence="15">
    <location>
        <position position="166"/>
    </location>
    <ligand>
        <name>substrate</name>
    </ligand>
</feature>
<keyword evidence="9" id="KW-0574">Periplasm</keyword>
<evidence type="ECO:0000256" key="2">
    <source>
        <dbReference type="ARBA" id="ARBA00004418"/>
    </source>
</evidence>
<evidence type="ECO:0000256" key="9">
    <source>
        <dbReference type="ARBA" id="ARBA00022764"/>
    </source>
</evidence>
<feature type="binding site" evidence="15">
    <location>
        <begin position="238"/>
        <end position="240"/>
    </location>
    <ligand>
        <name>substrate</name>
    </ligand>
</feature>
<evidence type="ECO:0000256" key="13">
    <source>
        <dbReference type="ARBA" id="ARBA00032850"/>
    </source>
</evidence>
<feature type="region of interest" description="Disordered" evidence="16">
    <location>
        <begin position="62"/>
        <end position="91"/>
    </location>
</feature>
<dbReference type="InterPro" id="IPR001478">
    <property type="entry name" value="PDZ"/>
</dbReference>
<dbReference type="AlphaFoldDB" id="A0A850PAW1"/>
<dbReference type="InterPro" id="IPR001940">
    <property type="entry name" value="Peptidase_S1C"/>
</dbReference>
<evidence type="ECO:0000256" key="17">
    <source>
        <dbReference type="SAM" id="SignalP"/>
    </source>
</evidence>
<feature type="active site" description="Charge relay system" evidence="14">
    <location>
        <position position="166"/>
    </location>
</feature>
<feature type="binding site" evidence="15">
    <location>
        <position position="136"/>
    </location>
    <ligand>
        <name>substrate</name>
    </ligand>
</feature>
<dbReference type="Pfam" id="PF13180">
    <property type="entry name" value="PDZ_2"/>
    <property type="match status" value="2"/>
</dbReference>
<dbReference type="Proteomes" id="UP000585665">
    <property type="component" value="Unassembled WGS sequence"/>
</dbReference>
<dbReference type="InterPro" id="IPR011782">
    <property type="entry name" value="Pept_S1C_Do"/>
</dbReference>
<feature type="active site" description="Charge relay system" evidence="14">
    <location>
        <position position="136"/>
    </location>
</feature>
<sequence length="509" mass="53205">MRLFSSIPVLSLASVLLASGAHAAAPAPDTAPASSPAAHPPAGAPDSFADLAARLLPAVVNVSTSETVKPGSDDDDDDDDGQTPQVPNFPPGSPFEKFFHDFMNRQNAPDAPPRKMQALGSGFIIDPSGVIVTNNHVIHNADQITVTLQDNTVLKARLIGHDDRTDLAVLKVDAPHPLPMVGFGDSDHARVGDWVLAIGNPFGLAGTVTAGIVSSRGRNIDAGPYDDFIQTDAPINKGNSGGPLFNMRGEVIGINTAIYSPSGGSIGIGFSIPSNEAQGIIAQLRASGHVTHGWIGVHIQDVTQDIADGLNLKPARGALVAEAEPKGPAAAAGIKTGDVIQTLNDKDIEGRSLPRLVAQLPIGKDATFGVWRHGQVLSVKVRIGQLPDDKPDDKAAAPAKKKDGNGAVAMRDLGLSVATLDDVARQKFNLPSDQRGVLVTDVTDGGPAAERGLKAGDVVTEVSQSPVATPADLSRRIDEARKAHRHSVLFLVQNGDGLRWVPFPLDDTH</sequence>